<feature type="transmembrane region" description="Helical" evidence="12">
    <location>
        <begin position="232"/>
        <end position="254"/>
    </location>
</feature>
<keyword evidence="6 12" id="KW-0812">Transmembrane</keyword>
<evidence type="ECO:0000256" key="5">
    <source>
        <dbReference type="ARBA" id="ARBA00022475"/>
    </source>
</evidence>
<feature type="transmembrane region" description="Helical" evidence="12">
    <location>
        <begin position="131"/>
        <end position="154"/>
    </location>
</feature>
<evidence type="ECO:0000256" key="4">
    <source>
        <dbReference type="ARBA" id="ARBA00022449"/>
    </source>
</evidence>
<keyword evidence="5" id="KW-1003">Cell membrane</keyword>
<dbReference type="CDD" id="cd00038">
    <property type="entry name" value="CAP_ED"/>
    <property type="match status" value="1"/>
</dbReference>
<dbReference type="AlphaFoldDB" id="A0A918DPF7"/>
<feature type="domain" description="Cyclic nucleotide-binding" evidence="13">
    <location>
        <begin position="735"/>
        <end position="837"/>
    </location>
</feature>
<feature type="transmembrane region" description="Helical" evidence="12">
    <location>
        <begin position="160"/>
        <end position="180"/>
    </location>
</feature>
<feature type="transmembrane region" description="Helical" evidence="12">
    <location>
        <begin position="40"/>
        <end position="61"/>
    </location>
</feature>
<dbReference type="GO" id="GO:0098719">
    <property type="term" value="P:sodium ion import across plasma membrane"/>
    <property type="evidence" value="ECO:0007669"/>
    <property type="project" value="TreeGrafter"/>
</dbReference>
<dbReference type="SMART" id="SM00100">
    <property type="entry name" value="cNMP"/>
    <property type="match status" value="1"/>
</dbReference>
<evidence type="ECO:0000313" key="15">
    <source>
        <dbReference type="Proteomes" id="UP000599578"/>
    </source>
</evidence>
<feature type="transmembrane region" description="Helical" evidence="12">
    <location>
        <begin position="387"/>
        <end position="408"/>
    </location>
</feature>
<feature type="transmembrane region" description="Helical" evidence="12">
    <location>
        <begin position="316"/>
        <end position="335"/>
    </location>
</feature>
<feature type="transmembrane region" description="Helical" evidence="12">
    <location>
        <begin position="68"/>
        <end position="86"/>
    </location>
</feature>
<keyword evidence="11" id="KW-0739">Sodium transport</keyword>
<evidence type="ECO:0000259" key="13">
    <source>
        <dbReference type="PROSITE" id="PS50042"/>
    </source>
</evidence>
<dbReference type="GO" id="GO:0015385">
    <property type="term" value="F:sodium:proton antiporter activity"/>
    <property type="evidence" value="ECO:0007669"/>
    <property type="project" value="InterPro"/>
</dbReference>
<dbReference type="InterPro" id="IPR006153">
    <property type="entry name" value="Cation/H_exchanger_TM"/>
</dbReference>
<evidence type="ECO:0000256" key="7">
    <source>
        <dbReference type="ARBA" id="ARBA00022989"/>
    </source>
</evidence>
<dbReference type="Pfam" id="PF00027">
    <property type="entry name" value="cNMP_binding"/>
    <property type="match status" value="1"/>
</dbReference>
<evidence type="ECO:0000256" key="11">
    <source>
        <dbReference type="ARBA" id="ARBA00023201"/>
    </source>
</evidence>
<organism evidence="14 15">
    <name type="scientific">Marinobacterium nitratireducens</name>
    <dbReference type="NCBI Taxonomy" id="518897"/>
    <lineage>
        <taxon>Bacteria</taxon>
        <taxon>Pseudomonadati</taxon>
        <taxon>Pseudomonadota</taxon>
        <taxon>Gammaproteobacteria</taxon>
        <taxon>Oceanospirillales</taxon>
        <taxon>Oceanospirillaceae</taxon>
        <taxon>Marinobacterium</taxon>
    </lineage>
</organism>
<dbReference type="PANTHER" id="PTHR10110:SF195">
    <property type="entry name" value="NA(+)_H(+) ANTIPORTER NHAS2"/>
    <property type="match status" value="1"/>
</dbReference>
<proteinExistence type="inferred from homology"/>
<evidence type="ECO:0000256" key="9">
    <source>
        <dbReference type="ARBA" id="ARBA00023065"/>
    </source>
</evidence>
<evidence type="ECO:0000256" key="8">
    <source>
        <dbReference type="ARBA" id="ARBA00023053"/>
    </source>
</evidence>
<dbReference type="Proteomes" id="UP000599578">
    <property type="component" value="Unassembled WGS sequence"/>
</dbReference>
<evidence type="ECO:0000256" key="1">
    <source>
        <dbReference type="ARBA" id="ARBA00004651"/>
    </source>
</evidence>
<dbReference type="SUPFAM" id="SSF51206">
    <property type="entry name" value="cAMP-binding domain-like"/>
    <property type="match status" value="1"/>
</dbReference>
<name>A0A918DPF7_9GAMM</name>
<reference evidence="14 15" key="1">
    <citation type="journal article" date="2014" name="Int. J. Syst. Evol. Microbiol.">
        <title>Complete genome sequence of Corynebacterium casei LMG S-19264T (=DSM 44701T), isolated from a smear-ripened cheese.</title>
        <authorList>
            <consortium name="US DOE Joint Genome Institute (JGI-PGF)"/>
            <person name="Walter F."/>
            <person name="Albersmeier A."/>
            <person name="Kalinowski J."/>
            <person name="Ruckert C."/>
        </authorList>
    </citation>
    <scope>NUCLEOTIDE SEQUENCE [LARGE SCALE GENOMIC DNA]</scope>
    <source>
        <strain evidence="14 15">CGMCC 1.7286</strain>
    </source>
</reference>
<accession>A0A918DPF7</accession>
<keyword evidence="8" id="KW-0915">Sodium</keyword>
<comment type="subcellular location">
    <subcellularLocation>
        <location evidence="1">Cell membrane</location>
        <topology evidence="1">Multi-pass membrane protein</topology>
    </subcellularLocation>
</comment>
<keyword evidence="3" id="KW-0813">Transport</keyword>
<keyword evidence="15" id="KW-1185">Reference proteome</keyword>
<protein>
    <submittedName>
        <fullName evidence="14">Sodium/hydrogen exchanger family protein</fullName>
    </submittedName>
</protein>
<dbReference type="InterPro" id="IPR000595">
    <property type="entry name" value="cNMP-bd_dom"/>
</dbReference>
<dbReference type="Pfam" id="PF00999">
    <property type="entry name" value="Na_H_Exchanger"/>
    <property type="match status" value="1"/>
</dbReference>
<dbReference type="GO" id="GO:0005886">
    <property type="term" value="C:plasma membrane"/>
    <property type="evidence" value="ECO:0007669"/>
    <property type="project" value="UniProtKB-SubCell"/>
</dbReference>
<evidence type="ECO:0000313" key="14">
    <source>
        <dbReference type="EMBL" id="GGO75528.1"/>
    </source>
</evidence>
<comment type="similarity">
    <text evidence="2">Belongs to the monovalent cation:proton antiporter 1 (CPA1) transporter (TC 2.A.36) family.</text>
</comment>
<feature type="transmembrane region" description="Helical" evidence="12">
    <location>
        <begin position="98"/>
        <end position="119"/>
    </location>
</feature>
<dbReference type="GO" id="GO:0051453">
    <property type="term" value="P:regulation of intracellular pH"/>
    <property type="evidence" value="ECO:0007669"/>
    <property type="project" value="TreeGrafter"/>
</dbReference>
<keyword evidence="4" id="KW-0050">Antiport</keyword>
<dbReference type="InterPro" id="IPR018422">
    <property type="entry name" value="Cation/H_exchanger_CPA1"/>
</dbReference>
<dbReference type="InterPro" id="IPR014710">
    <property type="entry name" value="RmlC-like_jellyroll"/>
</dbReference>
<dbReference type="Gene3D" id="6.10.140.1330">
    <property type="match status" value="1"/>
</dbReference>
<evidence type="ECO:0000256" key="6">
    <source>
        <dbReference type="ARBA" id="ARBA00022692"/>
    </source>
</evidence>
<evidence type="ECO:0000256" key="12">
    <source>
        <dbReference type="SAM" id="Phobius"/>
    </source>
</evidence>
<dbReference type="GO" id="GO:0015386">
    <property type="term" value="F:potassium:proton antiporter activity"/>
    <property type="evidence" value="ECO:0007669"/>
    <property type="project" value="TreeGrafter"/>
</dbReference>
<dbReference type="Gene3D" id="2.60.120.10">
    <property type="entry name" value="Jelly Rolls"/>
    <property type="match status" value="1"/>
</dbReference>
<feature type="transmembrane region" description="Helical" evidence="12">
    <location>
        <begin position="414"/>
        <end position="433"/>
    </location>
</feature>
<dbReference type="PROSITE" id="PS50042">
    <property type="entry name" value="CNMP_BINDING_3"/>
    <property type="match status" value="1"/>
</dbReference>
<feature type="transmembrane region" description="Helical" evidence="12">
    <location>
        <begin position="12"/>
        <end position="34"/>
    </location>
</feature>
<evidence type="ECO:0000256" key="3">
    <source>
        <dbReference type="ARBA" id="ARBA00022448"/>
    </source>
</evidence>
<feature type="transmembrane region" description="Helical" evidence="12">
    <location>
        <begin position="261"/>
        <end position="279"/>
    </location>
</feature>
<feature type="transmembrane region" description="Helical" evidence="12">
    <location>
        <begin position="285"/>
        <end position="304"/>
    </location>
</feature>
<keyword evidence="10 12" id="KW-0472">Membrane</keyword>
<dbReference type="PANTHER" id="PTHR10110">
    <property type="entry name" value="SODIUM/HYDROGEN EXCHANGER"/>
    <property type="match status" value="1"/>
</dbReference>
<dbReference type="InterPro" id="IPR018488">
    <property type="entry name" value="cNMP-bd_CS"/>
</dbReference>
<gene>
    <name evidence="14" type="ORF">GCM10011348_00530</name>
</gene>
<dbReference type="PROSITE" id="PS00888">
    <property type="entry name" value="CNMP_BINDING_1"/>
    <property type="match status" value="1"/>
</dbReference>
<dbReference type="EMBL" id="BMLT01000001">
    <property type="protein sequence ID" value="GGO75528.1"/>
    <property type="molecule type" value="Genomic_DNA"/>
</dbReference>
<keyword evidence="9" id="KW-0406">Ion transport</keyword>
<feature type="transmembrane region" description="Helical" evidence="12">
    <location>
        <begin position="341"/>
        <end position="367"/>
    </location>
</feature>
<comment type="caution">
    <text evidence="14">The sequence shown here is derived from an EMBL/GenBank/DDBJ whole genome shotgun (WGS) entry which is preliminary data.</text>
</comment>
<keyword evidence="7 12" id="KW-1133">Transmembrane helix</keyword>
<dbReference type="InterPro" id="IPR018490">
    <property type="entry name" value="cNMP-bd_dom_sf"/>
</dbReference>
<sequence>MARVPGSHSRSGLTVGEIAFFNVVIQSALARPAMESGLHIAHLVAGIIVLLLIAAATMAVTEKLRFPFTVALVLVGLALAALADSYPHTFGAFEELEISSGLILYVFLPTLVFESAFHLDARQLRRDLVPVLVLAVPGLLVSTFIIGGVVSLATPIPFPAALLLGAILSATDPVAVIALFKRLGAPRRLTVLVEGESLFNDATSIVLSRVLVGILVAGSVSTESVVNGVVDFVVVFVGGLVVGWLMALLTGYLLTLVEGHHPIEITLTTVLAYASFLVAEELLHVSGVMAAVAAALTFSGWGWIRVSPAVRAYLEHFWEYMAFIATALIFLMVGLKVELSSLLHILPLLLWVILGMLLSRLVVVFGLMPLVERLPGAQPVGFGYKAVIYWGGLRGAIALAIALSLPAFEYSETFTPLVMGAVLFTLLVPALSIDRLVHRLALDRPSLADRFARVEGNLLAKRRAQSRIPELMEGGLFSGSIARQLQLNSDREMLTIREELAQLRRAELNPNEERRLLYLRGFAEEQALFIDMFNKGHLSESSYLRLRQQVALNLDAVRFQDELDDIAFSEKRRTTLDRLRLRLLGRFSSLAGYLERLRIRQVAMDYEMAWGRYQSCGRVLERFDELVETESVSAQVASEVRDQYVSWYDGARDRLDQMAEQFPEFVADMQERLGQRLILLAEVEAIDEQLEHGTLPPGIAETLEHEMARQLRSLRGHEVKRLRVEPGELLRKVPFLREIPEAEFAGLAARMRSLTVAQGDDIITQGETGFSLYLIARGVVRVIRHDGGKSRQLATLMAGDFCGEMALLHQAPRSATVRAVTPCSLYELRRQDVLQAMHEYPAIRDALEKAARDRQVAQRDE</sequence>
<evidence type="ECO:0000256" key="2">
    <source>
        <dbReference type="ARBA" id="ARBA00007367"/>
    </source>
</evidence>
<evidence type="ECO:0000256" key="10">
    <source>
        <dbReference type="ARBA" id="ARBA00023136"/>
    </source>
</evidence>